<protein>
    <recommendedName>
        <fullName evidence="1">F-box associated beta-propeller type 1 domain-containing protein</fullName>
    </recommendedName>
</protein>
<evidence type="ECO:0000259" key="1">
    <source>
        <dbReference type="Pfam" id="PF07734"/>
    </source>
</evidence>
<accession>A0A2G9H480</accession>
<dbReference type="AlphaFoldDB" id="A0A2G9H480"/>
<dbReference type="NCBIfam" id="TIGR01640">
    <property type="entry name" value="F_box_assoc_1"/>
    <property type="match status" value="1"/>
</dbReference>
<dbReference type="Pfam" id="PF07734">
    <property type="entry name" value="FBA_1"/>
    <property type="match status" value="1"/>
</dbReference>
<evidence type="ECO:0000313" key="3">
    <source>
        <dbReference type="Proteomes" id="UP000231279"/>
    </source>
</evidence>
<keyword evidence="3" id="KW-1185">Reference proteome</keyword>
<dbReference type="PANTHER" id="PTHR31111">
    <property type="entry name" value="BNAA05G37150D PROTEIN-RELATED"/>
    <property type="match status" value="1"/>
</dbReference>
<gene>
    <name evidence="2" type="ORF">CDL12_15280</name>
</gene>
<feature type="domain" description="F-box associated beta-propeller type 1" evidence="1">
    <location>
        <begin position="103"/>
        <end position="298"/>
    </location>
</feature>
<proteinExistence type="predicted"/>
<dbReference type="PANTHER" id="PTHR31111:SF136">
    <property type="entry name" value="F-BOX ASSOCIATED DOMAIN-CONTAINING PROTEIN"/>
    <property type="match status" value="1"/>
</dbReference>
<comment type="caution">
    <text evidence="2">The sequence shown here is derived from an EMBL/GenBank/DDBJ whole genome shotgun (WGS) entry which is preliminary data.</text>
</comment>
<reference evidence="3" key="1">
    <citation type="journal article" date="2018" name="Gigascience">
        <title>Genome assembly of the Pink Ipe (Handroanthus impetiginosus, Bignoniaceae), a highly valued, ecologically keystone Neotropical timber forest tree.</title>
        <authorList>
            <person name="Silva-Junior O.B."/>
            <person name="Grattapaglia D."/>
            <person name="Novaes E."/>
            <person name="Collevatti R.G."/>
        </authorList>
    </citation>
    <scope>NUCLEOTIDE SEQUENCE [LARGE SCALE GENOMIC DNA]</scope>
    <source>
        <strain evidence="3">cv. UFG-1</strain>
    </source>
</reference>
<evidence type="ECO:0000313" key="2">
    <source>
        <dbReference type="EMBL" id="PIN12110.1"/>
    </source>
</evidence>
<dbReference type="OrthoDB" id="1853768at2759"/>
<sequence>MVQSLTGVPQDILVEVLIRLPVKAPCSTRCVCRTFLRLSFPLDSYSIALHSSKATQSLIFQFRDNSKPLETTLPGRARDRYGSWRHRKFHGSPYLRYPSSRKFVLVNLCDGLLYLARIHSPDERSVVCNPVANEYIMIPNVDEGGRLWTKTKVMWLGYSPCANQYKVLRIFGYRHGDPLEVGAQVLVVGSSSWRDIEDMPLGREHSWEEWSTFLSGVLYWLDPSWRDIFFFDFDGEMFGRIALPPEFGEELMINKQCMSIGVLGDYLCLSYNAYSDQHVDLWVMRKQGDQVSWIKEFVIDTVRSTGKFVYGQFKPLQVLENGEILMF</sequence>
<dbReference type="InterPro" id="IPR006527">
    <property type="entry name" value="F-box-assoc_dom_typ1"/>
</dbReference>
<dbReference type="Proteomes" id="UP000231279">
    <property type="component" value="Unassembled WGS sequence"/>
</dbReference>
<dbReference type="SUPFAM" id="SSF81383">
    <property type="entry name" value="F-box domain"/>
    <property type="match status" value="1"/>
</dbReference>
<dbReference type="InterPro" id="IPR017451">
    <property type="entry name" value="F-box-assoc_interact_dom"/>
</dbReference>
<organism evidence="2 3">
    <name type="scientific">Handroanthus impetiginosus</name>
    <dbReference type="NCBI Taxonomy" id="429701"/>
    <lineage>
        <taxon>Eukaryota</taxon>
        <taxon>Viridiplantae</taxon>
        <taxon>Streptophyta</taxon>
        <taxon>Embryophyta</taxon>
        <taxon>Tracheophyta</taxon>
        <taxon>Spermatophyta</taxon>
        <taxon>Magnoliopsida</taxon>
        <taxon>eudicotyledons</taxon>
        <taxon>Gunneridae</taxon>
        <taxon>Pentapetalae</taxon>
        <taxon>asterids</taxon>
        <taxon>lamiids</taxon>
        <taxon>Lamiales</taxon>
        <taxon>Bignoniaceae</taxon>
        <taxon>Crescentiina</taxon>
        <taxon>Tabebuia alliance</taxon>
        <taxon>Handroanthus</taxon>
    </lineage>
</organism>
<dbReference type="EMBL" id="NKXS01002787">
    <property type="protein sequence ID" value="PIN12110.1"/>
    <property type="molecule type" value="Genomic_DNA"/>
</dbReference>
<dbReference type="STRING" id="429701.A0A2G9H480"/>
<name>A0A2G9H480_9LAMI</name>
<dbReference type="InterPro" id="IPR036047">
    <property type="entry name" value="F-box-like_dom_sf"/>
</dbReference>